<dbReference type="AlphaFoldDB" id="A0A8K0WXL2"/>
<gene>
    <name evidence="11" type="ORF">B0T11DRAFT_140240</name>
</gene>
<dbReference type="Pfam" id="PF00004">
    <property type="entry name" value="AAA"/>
    <property type="match status" value="2"/>
</dbReference>
<dbReference type="EMBL" id="JAGPXD010000007">
    <property type="protein sequence ID" value="KAH7347205.1"/>
    <property type="molecule type" value="Genomic_DNA"/>
</dbReference>
<evidence type="ECO:0000259" key="9">
    <source>
        <dbReference type="SMART" id="SM00382"/>
    </source>
</evidence>
<dbReference type="Gene3D" id="1.10.8.60">
    <property type="match status" value="1"/>
</dbReference>
<evidence type="ECO:0000256" key="4">
    <source>
        <dbReference type="ARBA" id="ARBA00022840"/>
    </source>
</evidence>
<dbReference type="InterPro" id="IPR003959">
    <property type="entry name" value="ATPase_AAA_core"/>
</dbReference>
<keyword evidence="3 8" id="KW-0547">Nucleotide-binding</keyword>
<dbReference type="GO" id="GO:0035494">
    <property type="term" value="P:SNARE complex disassembly"/>
    <property type="evidence" value="ECO:0007669"/>
    <property type="project" value="InterPro"/>
</dbReference>
<dbReference type="FunFam" id="3.40.50.300:FF:000166">
    <property type="entry name" value="vesicle-fusing ATPase isoform X1"/>
    <property type="match status" value="1"/>
</dbReference>
<keyword evidence="8" id="KW-0963">Cytoplasm</keyword>
<dbReference type="SUPFAM" id="SSF52540">
    <property type="entry name" value="P-loop containing nucleoside triphosphate hydrolases"/>
    <property type="match status" value="2"/>
</dbReference>
<dbReference type="Gene3D" id="3.10.330.10">
    <property type="match status" value="1"/>
</dbReference>
<evidence type="ECO:0000256" key="6">
    <source>
        <dbReference type="ARBA" id="ARBA00056429"/>
    </source>
</evidence>
<comment type="caution">
    <text evidence="11">The sequence shown here is derived from an EMBL/GenBank/DDBJ whole genome shotgun (WGS) entry which is preliminary data.</text>
</comment>
<dbReference type="PANTHER" id="PTHR23078:SF3">
    <property type="entry name" value="VESICLE-FUSING ATPASE"/>
    <property type="match status" value="1"/>
</dbReference>
<evidence type="ECO:0000256" key="8">
    <source>
        <dbReference type="RuleBase" id="RU367045"/>
    </source>
</evidence>
<evidence type="ECO:0000256" key="1">
    <source>
        <dbReference type="ARBA" id="ARBA00006914"/>
    </source>
</evidence>
<reference evidence="11" key="1">
    <citation type="journal article" date="2021" name="Nat. Commun.">
        <title>Genetic determinants of endophytism in the Arabidopsis root mycobiome.</title>
        <authorList>
            <person name="Mesny F."/>
            <person name="Miyauchi S."/>
            <person name="Thiergart T."/>
            <person name="Pickel B."/>
            <person name="Atanasova L."/>
            <person name="Karlsson M."/>
            <person name="Huettel B."/>
            <person name="Barry K.W."/>
            <person name="Haridas S."/>
            <person name="Chen C."/>
            <person name="Bauer D."/>
            <person name="Andreopoulos W."/>
            <person name="Pangilinan J."/>
            <person name="LaButti K."/>
            <person name="Riley R."/>
            <person name="Lipzen A."/>
            <person name="Clum A."/>
            <person name="Drula E."/>
            <person name="Henrissat B."/>
            <person name="Kohler A."/>
            <person name="Grigoriev I.V."/>
            <person name="Martin F.M."/>
            <person name="Hacquard S."/>
        </authorList>
    </citation>
    <scope>NUCLEOTIDE SEQUENCE</scope>
    <source>
        <strain evidence="11">MPI-CAGE-AT-0016</strain>
    </source>
</reference>
<feature type="domain" description="AAA+ ATPase" evidence="9">
    <location>
        <begin position="626"/>
        <end position="763"/>
    </location>
</feature>
<comment type="similarity">
    <text evidence="1 8">Belongs to the AAA ATPase family.</text>
</comment>
<dbReference type="InterPro" id="IPR041569">
    <property type="entry name" value="AAA_lid_3"/>
</dbReference>
<dbReference type="Pfam" id="PF17862">
    <property type="entry name" value="AAA_lid_3"/>
    <property type="match status" value="1"/>
</dbReference>
<accession>A0A8K0WXL2</accession>
<feature type="domain" description="AAA+ ATPase" evidence="9">
    <location>
        <begin position="344"/>
        <end position="491"/>
    </location>
</feature>
<dbReference type="SMART" id="SM01073">
    <property type="entry name" value="CDC48_N"/>
    <property type="match status" value="1"/>
</dbReference>
<dbReference type="InterPro" id="IPR027417">
    <property type="entry name" value="P-loop_NTPase"/>
</dbReference>
<keyword evidence="5 8" id="KW-0653">Protein transport</keyword>
<keyword evidence="2 8" id="KW-0813">Transport</keyword>
<keyword evidence="8" id="KW-0931">ER-Golgi transport</keyword>
<evidence type="ECO:0000313" key="12">
    <source>
        <dbReference type="Proteomes" id="UP000813385"/>
    </source>
</evidence>
<dbReference type="SUPFAM" id="SSF54585">
    <property type="entry name" value="Cdc48 domain 2-like"/>
    <property type="match status" value="1"/>
</dbReference>
<feature type="domain" description="CDC48 N-terminal subdomain" evidence="10">
    <location>
        <begin position="85"/>
        <end position="176"/>
    </location>
</feature>
<dbReference type="Gene3D" id="2.40.40.20">
    <property type="match status" value="1"/>
</dbReference>
<comment type="subcellular location">
    <subcellularLocation>
        <location evidence="8">Cytoplasm</location>
    </subcellularLocation>
</comment>
<dbReference type="InterPro" id="IPR003338">
    <property type="entry name" value="CDC4_N-term_subdom"/>
</dbReference>
<dbReference type="GO" id="GO:0006891">
    <property type="term" value="P:intra-Golgi vesicle-mediated transport"/>
    <property type="evidence" value="ECO:0007669"/>
    <property type="project" value="TreeGrafter"/>
</dbReference>
<dbReference type="Proteomes" id="UP000813385">
    <property type="component" value="Unassembled WGS sequence"/>
</dbReference>
<dbReference type="SMART" id="SM00382">
    <property type="entry name" value="AAA"/>
    <property type="match status" value="2"/>
</dbReference>
<dbReference type="SUPFAM" id="SSF50692">
    <property type="entry name" value="ADC-like"/>
    <property type="match status" value="1"/>
</dbReference>
<dbReference type="PROSITE" id="PS00674">
    <property type="entry name" value="AAA"/>
    <property type="match status" value="1"/>
</dbReference>
<proteinExistence type="inferred from homology"/>
<keyword evidence="4 8" id="KW-0067">ATP-binding</keyword>
<dbReference type="GO" id="GO:0005524">
    <property type="term" value="F:ATP binding"/>
    <property type="evidence" value="ECO:0007669"/>
    <property type="project" value="UniProtKB-UniRule"/>
</dbReference>
<organism evidence="11 12">
    <name type="scientific">Plectosphaerella cucumerina</name>
    <dbReference type="NCBI Taxonomy" id="40658"/>
    <lineage>
        <taxon>Eukaryota</taxon>
        <taxon>Fungi</taxon>
        <taxon>Dikarya</taxon>
        <taxon>Ascomycota</taxon>
        <taxon>Pezizomycotina</taxon>
        <taxon>Sordariomycetes</taxon>
        <taxon>Hypocreomycetidae</taxon>
        <taxon>Glomerellales</taxon>
        <taxon>Plectosphaerellaceae</taxon>
        <taxon>Plectosphaerella</taxon>
    </lineage>
</organism>
<dbReference type="InterPro" id="IPR029067">
    <property type="entry name" value="CDC48_domain_2-like_sf"/>
</dbReference>
<sequence length="844" mass="90327">MAAYRPAPGGGNPPGSYGGNAGNYGGNYGNSGNPGRGGVGLGGNFGGNPGGGGGGNYGGNYGGGGGGGGPRVASQSNVQGGRQVRLRVVKVQDRALQSRLIYTNRCAVSSLDFPRPADRSDVYVMIRGGQPAGEYVVVAEPRDEVQQGCISLSDPQRSWARIGMTDQFVGEIYDPFSQGDQAYIGSIDVDIDFASASKKSSDEFKETDLVQLFLGTFQNQIIAPGQKIIMDVANVPLMAVVRSISLSDLGMAEKPNETGMLADPNARGILTKQADVSFFKAGGSSINFKASATKAKANPIFAADFSFEALGIGGLDNEISTIFRRAFASRLMPPAIIERAGIQHVRGILLYGPPGTGKTLTARQIGKMLNAREPKIINGPEILNKYVGQSEENVRKIFADAEKEQAEMGDESGLHIIIFDELDAVCKQRGTSGGGTGVGDSVVNQLLTKLDGVNQLNNILLIGMTNRKDMIDEALMRPGRLEVQVEVSLPDAKGRLDIFNIHTAKLRKNNMLDDSVDLEDIATRAKNYSGAEIAGVVKSAASSAFGRNTKLETAAATAIPDADALKITQADFDHAMEDVKPAYGVSDDEFEKVIRMGILEHSDAIRRIIREGLDHVRSVSESKVITTMPLLFHGPSESGKTALAAHIGQLSQFPYVKLVGPPNLTQARDEHGKKEYLTKVFADAWKSSHSIVILDDFESLIEWNPIGPRFSNSILDRLLALMRSQPPKGRRLLVFVTTSQISTLKLLGIMKLFRRQIAVPNIPDLRALQAVLSAESTFDASEMNQVLNSLAADTGSQRVGLGIKTVLETLEESRINSTMEGGLPTAEGFVDRLVGYINAEAADA</sequence>
<evidence type="ECO:0000313" key="11">
    <source>
        <dbReference type="EMBL" id="KAH7347205.1"/>
    </source>
</evidence>
<dbReference type="InterPro" id="IPR009010">
    <property type="entry name" value="Asp_de-COase-like_dom_sf"/>
</dbReference>
<dbReference type="FunFam" id="3.40.50.300:FF:000187">
    <property type="entry name" value="Vesicular-fusion ATPase SEC18"/>
    <property type="match status" value="1"/>
</dbReference>
<dbReference type="GO" id="GO:0005795">
    <property type="term" value="C:Golgi stack"/>
    <property type="evidence" value="ECO:0007669"/>
    <property type="project" value="TreeGrafter"/>
</dbReference>
<dbReference type="OrthoDB" id="9982946at2759"/>
<dbReference type="GO" id="GO:0043001">
    <property type="term" value="P:Golgi to plasma membrane protein transport"/>
    <property type="evidence" value="ECO:0007669"/>
    <property type="project" value="TreeGrafter"/>
</dbReference>
<keyword evidence="8" id="KW-0378">Hydrolase</keyword>
<evidence type="ECO:0000256" key="2">
    <source>
        <dbReference type="ARBA" id="ARBA00022448"/>
    </source>
</evidence>
<name>A0A8K0WXL2_9PEZI</name>
<dbReference type="InterPro" id="IPR003960">
    <property type="entry name" value="ATPase_AAA_CS"/>
</dbReference>
<evidence type="ECO:0000256" key="5">
    <source>
        <dbReference type="ARBA" id="ARBA00022927"/>
    </source>
</evidence>
<evidence type="ECO:0000256" key="3">
    <source>
        <dbReference type="ARBA" id="ARBA00022741"/>
    </source>
</evidence>
<dbReference type="GO" id="GO:0016887">
    <property type="term" value="F:ATP hydrolysis activity"/>
    <property type="evidence" value="ECO:0007669"/>
    <property type="project" value="InterPro"/>
</dbReference>
<dbReference type="Gene3D" id="3.40.50.300">
    <property type="entry name" value="P-loop containing nucleotide triphosphate hydrolases"/>
    <property type="match status" value="2"/>
</dbReference>
<evidence type="ECO:0000259" key="10">
    <source>
        <dbReference type="SMART" id="SM01073"/>
    </source>
</evidence>
<protein>
    <recommendedName>
        <fullName evidence="7 8">Vesicular-fusion protein SEC18</fullName>
    </recommendedName>
</protein>
<evidence type="ECO:0000256" key="7">
    <source>
        <dbReference type="ARBA" id="ARBA00068637"/>
    </source>
</evidence>
<dbReference type="InterPro" id="IPR003593">
    <property type="entry name" value="AAA+_ATPase"/>
</dbReference>
<dbReference type="FunFam" id="1.10.8.60:FF:000127">
    <property type="entry name" value="Vesicular-fusion protein SEC18"/>
    <property type="match status" value="1"/>
</dbReference>
<comment type="function">
    <text evidence="6 8">Required for vesicle-mediated transport. Catalyzes the fusion of transport vesicles within the Golgi cisternae. Is also required for transport from the endoplasmic reticulum to the Golgi stack. Seems to function as a fusion protein required for the delivery of cargo proteins to all compartments of the Golgi stack independent of vesicle origin.</text>
</comment>
<dbReference type="InterPro" id="IPR039812">
    <property type="entry name" value="Vesicle-fus_ATPase"/>
</dbReference>
<keyword evidence="12" id="KW-1185">Reference proteome</keyword>
<dbReference type="PANTHER" id="PTHR23078">
    <property type="entry name" value="VESICULAR-FUSION PROTEIN NSF"/>
    <property type="match status" value="1"/>
</dbReference>